<proteinExistence type="predicted"/>
<evidence type="ECO:0000313" key="2">
    <source>
        <dbReference type="EMBL" id="KAJ8978699.1"/>
    </source>
</evidence>
<dbReference type="EMBL" id="JAPWTJ010000410">
    <property type="protein sequence ID" value="KAJ8978699.1"/>
    <property type="molecule type" value="Genomic_DNA"/>
</dbReference>
<feature type="region of interest" description="Disordered" evidence="1">
    <location>
        <begin position="1"/>
        <end position="24"/>
    </location>
</feature>
<feature type="compositionally biased region" description="Low complexity" evidence="1">
    <location>
        <begin position="666"/>
        <end position="680"/>
    </location>
</feature>
<feature type="region of interest" description="Disordered" evidence="1">
    <location>
        <begin position="652"/>
        <end position="697"/>
    </location>
</feature>
<name>A0ABQ9JM27_9CUCU</name>
<evidence type="ECO:0000313" key="3">
    <source>
        <dbReference type="Proteomes" id="UP001162164"/>
    </source>
</evidence>
<feature type="region of interest" description="Disordered" evidence="1">
    <location>
        <begin position="54"/>
        <end position="80"/>
    </location>
</feature>
<gene>
    <name evidence="2" type="ORF">NQ317_004228</name>
</gene>
<evidence type="ECO:0000256" key="1">
    <source>
        <dbReference type="SAM" id="MobiDB-lite"/>
    </source>
</evidence>
<protein>
    <submittedName>
        <fullName evidence="2">Uncharacterized protein</fullName>
    </submittedName>
</protein>
<dbReference type="PANTHER" id="PTHR22963">
    <property type="entry name" value="ENDOGLIN-RELATED"/>
    <property type="match status" value="1"/>
</dbReference>
<dbReference type="Proteomes" id="UP001162164">
    <property type="component" value="Unassembled WGS sequence"/>
</dbReference>
<keyword evidence="3" id="KW-1185">Reference proteome</keyword>
<comment type="caution">
    <text evidence="2">The sequence shown here is derived from an EMBL/GenBank/DDBJ whole genome shotgun (WGS) entry which is preliminary data.</text>
</comment>
<dbReference type="PANTHER" id="PTHR22963:SF39">
    <property type="entry name" value="DUMPY"/>
    <property type="match status" value="1"/>
</dbReference>
<feature type="compositionally biased region" description="Polar residues" evidence="1">
    <location>
        <begin position="58"/>
        <end position="70"/>
    </location>
</feature>
<sequence length="816" mass="89855">MGFFLGTGTPPSHYTEGGPAPGYTGRTNTTPVTFTSSTHEPSTFISEETIKSEYTEPTARQKSTDITEITDQSHTEEAKTSTYTEKIIIPQYTSETETTFSKETKKPEHTRTTISYTTIPLEPEYTGQTETMFSTYIKPEDADETTTPFTVYRRNKNCNYTLPFTEVDGKVKYTPKSESAVTSAPSYLAPKLSTIPEFITASPPTLYTTTEEVLKYSKHDNETTITKEFIVTTNLPPLGISTTFSDKLIPIYNLTSESDYICNHDSNCTNNTSCISNHCLDPCLIYTPCPENIKCDVVAHEAMCLCPLKQTEWKSIGCEIIPGKQRLQAVMANPWMFEHEQAAAYDKIWLLLAFYDILSKQAKEHISCQSHLDCSSQQACINRKCQNPCAISNPCTQSQDCQVQDHQPVCSIGMTFKLKIAFQFANAKETKTVATTVLGVTAANASVVPELPACPHCPPGVPCDPITGACLKDMATTPETLTETQTVTISQITKATSATTLTFSESETKTTTLEDTLPTTELVTPFTSGPAIQITTPQEQKKMPRAEFTTESTTEGKLIVYPITTTSEKYVTITPQYPTSTTEIEEEITSIYKMPTEEPTVTKIVLPPESMITTNTSTSSPTTQESKTVSYFGSEISKETTTQSVISTPKEYTSGFHTTERKDSSTTATPITTKQTPATQSEELTTSGTNIPLTTERVPETTREIEYLTTERLEKSSSIETVKPTETAKTTEFSSVFTTSGSAAHTTVSDSPGTFKEKFTTISSPTQEFLTTRATPEVTKTTVAVTITEEALQTTETVVPKKRSPHLAHQQPLKNF</sequence>
<reference evidence="2" key="1">
    <citation type="journal article" date="2023" name="Insect Mol. Biol.">
        <title>Genome sequencing provides insights into the evolution of gene families encoding plant cell wall-degrading enzymes in longhorned beetles.</title>
        <authorList>
            <person name="Shin N.R."/>
            <person name="Okamura Y."/>
            <person name="Kirsch R."/>
            <person name="Pauchet Y."/>
        </authorList>
    </citation>
    <scope>NUCLEOTIDE SEQUENCE</scope>
    <source>
        <strain evidence="2">MMC_N1</strain>
    </source>
</reference>
<feature type="compositionally biased region" description="Polar residues" evidence="1">
    <location>
        <begin position="681"/>
        <end position="693"/>
    </location>
</feature>
<organism evidence="2 3">
    <name type="scientific">Molorchus minor</name>
    <dbReference type="NCBI Taxonomy" id="1323400"/>
    <lineage>
        <taxon>Eukaryota</taxon>
        <taxon>Metazoa</taxon>
        <taxon>Ecdysozoa</taxon>
        <taxon>Arthropoda</taxon>
        <taxon>Hexapoda</taxon>
        <taxon>Insecta</taxon>
        <taxon>Pterygota</taxon>
        <taxon>Neoptera</taxon>
        <taxon>Endopterygota</taxon>
        <taxon>Coleoptera</taxon>
        <taxon>Polyphaga</taxon>
        <taxon>Cucujiformia</taxon>
        <taxon>Chrysomeloidea</taxon>
        <taxon>Cerambycidae</taxon>
        <taxon>Lamiinae</taxon>
        <taxon>Monochamini</taxon>
        <taxon>Molorchus</taxon>
    </lineage>
</organism>
<accession>A0ABQ9JM27</accession>